<evidence type="ECO:0000313" key="2">
    <source>
        <dbReference type="EMBL" id="BAS93389.1"/>
    </source>
</evidence>
<dbReference type="AlphaFoldDB" id="A0A0P0WL18"/>
<reference evidence="3" key="1">
    <citation type="journal article" date="2005" name="Nature">
        <title>The map-based sequence of the rice genome.</title>
        <authorList>
            <consortium name="International rice genome sequencing project (IRGSP)"/>
            <person name="Matsumoto T."/>
            <person name="Wu J."/>
            <person name="Kanamori H."/>
            <person name="Katayose Y."/>
            <person name="Fujisawa M."/>
            <person name="Namiki N."/>
            <person name="Mizuno H."/>
            <person name="Yamamoto K."/>
            <person name="Antonio B.A."/>
            <person name="Baba T."/>
            <person name="Sakata K."/>
            <person name="Nagamura Y."/>
            <person name="Aoki H."/>
            <person name="Arikawa K."/>
            <person name="Arita K."/>
            <person name="Bito T."/>
            <person name="Chiden Y."/>
            <person name="Fujitsuka N."/>
            <person name="Fukunaka R."/>
            <person name="Hamada M."/>
            <person name="Harada C."/>
            <person name="Hayashi A."/>
            <person name="Hijishita S."/>
            <person name="Honda M."/>
            <person name="Hosokawa S."/>
            <person name="Ichikawa Y."/>
            <person name="Idonuma A."/>
            <person name="Iijima M."/>
            <person name="Ikeda M."/>
            <person name="Ikeno M."/>
            <person name="Ito K."/>
            <person name="Ito S."/>
            <person name="Ito T."/>
            <person name="Ito Y."/>
            <person name="Ito Y."/>
            <person name="Iwabuchi A."/>
            <person name="Kamiya K."/>
            <person name="Karasawa W."/>
            <person name="Kurita K."/>
            <person name="Katagiri S."/>
            <person name="Kikuta A."/>
            <person name="Kobayashi H."/>
            <person name="Kobayashi N."/>
            <person name="Machita K."/>
            <person name="Maehara T."/>
            <person name="Masukawa M."/>
            <person name="Mizubayashi T."/>
            <person name="Mukai Y."/>
            <person name="Nagasaki H."/>
            <person name="Nagata Y."/>
            <person name="Naito S."/>
            <person name="Nakashima M."/>
            <person name="Nakama Y."/>
            <person name="Nakamichi Y."/>
            <person name="Nakamura M."/>
            <person name="Meguro A."/>
            <person name="Negishi M."/>
            <person name="Ohta I."/>
            <person name="Ohta T."/>
            <person name="Okamoto M."/>
            <person name="Ono N."/>
            <person name="Saji S."/>
            <person name="Sakaguchi M."/>
            <person name="Sakai K."/>
            <person name="Shibata M."/>
            <person name="Shimokawa T."/>
            <person name="Song J."/>
            <person name="Takazaki Y."/>
            <person name="Terasawa K."/>
            <person name="Tsugane M."/>
            <person name="Tsuji K."/>
            <person name="Ueda S."/>
            <person name="Waki K."/>
            <person name="Yamagata H."/>
            <person name="Yamamoto M."/>
            <person name="Yamamoto S."/>
            <person name="Yamane H."/>
            <person name="Yoshiki S."/>
            <person name="Yoshihara R."/>
            <person name="Yukawa K."/>
            <person name="Zhong H."/>
            <person name="Yano M."/>
            <person name="Yuan Q."/>
            <person name="Ouyang S."/>
            <person name="Liu J."/>
            <person name="Jones K.M."/>
            <person name="Gansberger K."/>
            <person name="Moffat K."/>
            <person name="Hill J."/>
            <person name="Bera J."/>
            <person name="Fadrosh D."/>
            <person name="Jin S."/>
            <person name="Johri S."/>
            <person name="Kim M."/>
            <person name="Overton L."/>
            <person name="Reardon M."/>
            <person name="Tsitrin T."/>
            <person name="Vuong H."/>
            <person name="Weaver B."/>
            <person name="Ciecko A."/>
            <person name="Tallon L."/>
            <person name="Jackson J."/>
            <person name="Pai G."/>
            <person name="Aken S.V."/>
            <person name="Utterback T."/>
            <person name="Reidmuller S."/>
            <person name="Feldblyum T."/>
            <person name="Hsiao J."/>
            <person name="Zismann V."/>
            <person name="Iobst S."/>
            <person name="de Vazeille A.R."/>
            <person name="Buell C.R."/>
            <person name="Ying K."/>
            <person name="Li Y."/>
            <person name="Lu T."/>
            <person name="Huang Y."/>
            <person name="Zhao Q."/>
            <person name="Feng Q."/>
            <person name="Zhang L."/>
            <person name="Zhu J."/>
            <person name="Weng Q."/>
            <person name="Mu J."/>
            <person name="Lu Y."/>
            <person name="Fan D."/>
            <person name="Liu Y."/>
            <person name="Guan J."/>
            <person name="Zhang Y."/>
            <person name="Yu S."/>
            <person name="Liu X."/>
            <person name="Zhang Y."/>
            <person name="Hong G."/>
            <person name="Han B."/>
            <person name="Choisne N."/>
            <person name="Demange N."/>
            <person name="Orjeda G."/>
            <person name="Samain S."/>
            <person name="Cattolico L."/>
            <person name="Pelletier E."/>
            <person name="Couloux A."/>
            <person name="Segurens B."/>
            <person name="Wincker P."/>
            <person name="D'Hont A."/>
            <person name="Scarpelli C."/>
            <person name="Weissenbach J."/>
            <person name="Salanoubat M."/>
            <person name="Quetier F."/>
            <person name="Yu Y."/>
            <person name="Kim H.R."/>
            <person name="Rambo T."/>
            <person name="Currie J."/>
            <person name="Collura K."/>
            <person name="Luo M."/>
            <person name="Yang T."/>
            <person name="Ammiraju J.S.S."/>
            <person name="Engler F."/>
            <person name="Soderlund C."/>
            <person name="Wing R.A."/>
            <person name="Palmer L.E."/>
            <person name="de la Bastide M."/>
            <person name="Spiegel L."/>
            <person name="Nascimento L."/>
            <person name="Zutavern T."/>
            <person name="O'Shaughnessy A."/>
            <person name="Dike S."/>
            <person name="Dedhia N."/>
            <person name="Preston R."/>
            <person name="Balija V."/>
            <person name="McCombie W.R."/>
            <person name="Chow T."/>
            <person name="Chen H."/>
            <person name="Chung M."/>
            <person name="Chen C."/>
            <person name="Shaw J."/>
            <person name="Wu H."/>
            <person name="Hsiao K."/>
            <person name="Chao Y."/>
            <person name="Chu M."/>
            <person name="Cheng C."/>
            <person name="Hour A."/>
            <person name="Lee P."/>
            <person name="Lin S."/>
            <person name="Lin Y."/>
            <person name="Liou J."/>
            <person name="Liu S."/>
            <person name="Hsing Y."/>
            <person name="Raghuvanshi S."/>
            <person name="Mohanty A."/>
            <person name="Bharti A.K."/>
            <person name="Gaur A."/>
            <person name="Gupta V."/>
            <person name="Kumar D."/>
            <person name="Ravi V."/>
            <person name="Vij S."/>
            <person name="Kapur A."/>
            <person name="Khurana P."/>
            <person name="Khurana P."/>
            <person name="Khurana J.P."/>
            <person name="Tyagi A.K."/>
            <person name="Gaikwad K."/>
            <person name="Singh A."/>
            <person name="Dalal V."/>
            <person name="Srivastava S."/>
            <person name="Dixit A."/>
            <person name="Pal A.K."/>
            <person name="Ghazi I.A."/>
            <person name="Yadav M."/>
            <person name="Pandit A."/>
            <person name="Bhargava A."/>
            <person name="Sureshbabu K."/>
            <person name="Batra K."/>
            <person name="Sharma T.R."/>
            <person name="Mohapatra T."/>
            <person name="Singh N.K."/>
            <person name="Messing J."/>
            <person name="Nelson A.B."/>
            <person name="Fuks G."/>
            <person name="Kavchok S."/>
            <person name="Keizer G."/>
            <person name="Linton E."/>
            <person name="Llaca V."/>
            <person name="Song R."/>
            <person name="Tanyolac B."/>
            <person name="Young S."/>
            <person name="Ho-Il K."/>
            <person name="Hahn J.H."/>
            <person name="Sangsakoo G."/>
            <person name="Vanavichit A."/>
            <person name="de Mattos Luiz.A.T."/>
            <person name="Zimmer P.D."/>
            <person name="Malone G."/>
            <person name="Dellagostin O."/>
            <person name="de Oliveira A.C."/>
            <person name="Bevan M."/>
            <person name="Bancroft I."/>
            <person name="Minx P."/>
            <person name="Cordum H."/>
            <person name="Wilson R."/>
            <person name="Cheng Z."/>
            <person name="Jin W."/>
            <person name="Jiang J."/>
            <person name="Leong S.A."/>
            <person name="Iwama H."/>
            <person name="Gojobori T."/>
            <person name="Itoh T."/>
            <person name="Niimura Y."/>
            <person name="Fujii Y."/>
            <person name="Habara T."/>
            <person name="Sakai H."/>
            <person name="Sato Y."/>
            <person name="Wilson G."/>
            <person name="Kumar K."/>
            <person name="McCouch S."/>
            <person name="Juretic N."/>
            <person name="Hoen D."/>
            <person name="Wright S."/>
            <person name="Bruskiewich R."/>
            <person name="Bureau T."/>
            <person name="Miyao A."/>
            <person name="Hirochika H."/>
            <person name="Nishikawa T."/>
            <person name="Kadowaki K."/>
            <person name="Sugiura M."/>
            <person name="Burr B."/>
            <person name="Sasaki T."/>
        </authorList>
    </citation>
    <scope>NUCLEOTIDE SEQUENCE [LARGE SCALE GENOMIC DNA]</scope>
    <source>
        <strain evidence="3">cv. Nipponbare</strain>
    </source>
</reference>
<accession>A0A0P0WL18</accession>
<organism evidence="2 3">
    <name type="scientific">Oryza sativa subsp. japonica</name>
    <name type="common">Rice</name>
    <dbReference type="NCBI Taxonomy" id="39947"/>
    <lineage>
        <taxon>Eukaryota</taxon>
        <taxon>Viridiplantae</taxon>
        <taxon>Streptophyta</taxon>
        <taxon>Embryophyta</taxon>
        <taxon>Tracheophyta</taxon>
        <taxon>Spermatophyta</taxon>
        <taxon>Magnoliopsida</taxon>
        <taxon>Liliopsida</taxon>
        <taxon>Poales</taxon>
        <taxon>Poaceae</taxon>
        <taxon>BOP clade</taxon>
        <taxon>Oryzoideae</taxon>
        <taxon>Oryzeae</taxon>
        <taxon>Oryzinae</taxon>
        <taxon>Oryza</taxon>
        <taxon>Oryza sativa</taxon>
    </lineage>
</organism>
<dbReference type="InParanoid" id="A0A0P0WL18"/>
<feature type="region of interest" description="Disordered" evidence="1">
    <location>
        <begin position="1"/>
        <end position="20"/>
    </location>
</feature>
<evidence type="ECO:0000313" key="3">
    <source>
        <dbReference type="Proteomes" id="UP000059680"/>
    </source>
</evidence>
<dbReference type="PaxDb" id="39947-A0A0P0WL18"/>
<reference evidence="2 3" key="3">
    <citation type="journal article" date="2013" name="Rice">
        <title>Improvement of the Oryza sativa Nipponbare reference genome using next generation sequence and optical map data.</title>
        <authorList>
            <person name="Kawahara Y."/>
            <person name="de la Bastide M."/>
            <person name="Hamilton J.P."/>
            <person name="Kanamori H."/>
            <person name="McCombie W.R."/>
            <person name="Ouyang S."/>
            <person name="Schwartz D.C."/>
            <person name="Tanaka T."/>
            <person name="Wu J."/>
            <person name="Zhou S."/>
            <person name="Childs K.L."/>
            <person name="Davidson R.M."/>
            <person name="Lin H."/>
            <person name="Quesada-Ocampo L."/>
            <person name="Vaillancourt B."/>
            <person name="Sakai H."/>
            <person name="Lee S.S."/>
            <person name="Kim J."/>
            <person name="Numa H."/>
            <person name="Itoh T."/>
            <person name="Buell C.R."/>
            <person name="Matsumoto T."/>
        </authorList>
    </citation>
    <scope>NUCLEOTIDE SEQUENCE [LARGE SCALE GENOMIC DNA]</scope>
    <source>
        <strain evidence="3">cv. Nipponbare</strain>
    </source>
</reference>
<reference evidence="2 3" key="2">
    <citation type="journal article" date="2013" name="Plant Cell Physiol.">
        <title>Rice Annotation Project Database (RAP-DB): an integrative and interactive database for rice genomics.</title>
        <authorList>
            <person name="Sakai H."/>
            <person name="Lee S.S."/>
            <person name="Tanaka T."/>
            <person name="Numa H."/>
            <person name="Kim J."/>
            <person name="Kawahara Y."/>
            <person name="Wakimoto H."/>
            <person name="Yang C.C."/>
            <person name="Iwamoto M."/>
            <person name="Abe T."/>
            <person name="Yamada Y."/>
            <person name="Muto A."/>
            <person name="Inokuchi H."/>
            <person name="Ikemura T."/>
            <person name="Matsumoto T."/>
            <person name="Sasaki T."/>
            <person name="Itoh T."/>
        </authorList>
    </citation>
    <scope>NUCLEOTIDE SEQUENCE [LARGE SCALE GENOMIC DNA]</scope>
    <source>
        <strain evidence="3">cv. Nipponbare</strain>
    </source>
</reference>
<dbReference type="EMBL" id="AP014961">
    <property type="protein sequence ID" value="BAS93389.1"/>
    <property type="molecule type" value="Genomic_DNA"/>
</dbReference>
<gene>
    <name evidence="2" type="ordered locus">Os05g0325900</name>
    <name evidence="2" type="ORF">OSNPB_050325900</name>
</gene>
<sequence length="96" mass="10219">MAVSTTAMHEMELHRSADDRRSSLSPFLLFRLPPLSCSAATVVGAEKAAAAVQAEKAATSAVVWTDKVSAGEGGWWARWEGQAVDAARRASSFLRA</sequence>
<evidence type="ECO:0000256" key="1">
    <source>
        <dbReference type="SAM" id="MobiDB-lite"/>
    </source>
</evidence>
<feature type="compositionally biased region" description="Basic and acidic residues" evidence="1">
    <location>
        <begin position="9"/>
        <end position="20"/>
    </location>
</feature>
<keyword evidence="3" id="KW-1185">Reference proteome</keyword>
<proteinExistence type="predicted"/>
<name>A0A0P0WL18_ORYSJ</name>
<protein>
    <submittedName>
        <fullName evidence="2">Os05g0325900 protein</fullName>
    </submittedName>
</protein>
<dbReference type="Proteomes" id="UP000059680">
    <property type="component" value="Chromosome 5"/>
</dbReference>